<dbReference type="RefSeq" id="WP_015351736.1">
    <property type="nucleotide sequence ID" value="NC_020126.1"/>
</dbReference>
<name>L7UIW7_MYXSD</name>
<keyword evidence="3" id="KW-0547">Nucleotide-binding</keyword>
<feature type="compositionally biased region" description="Pro residues" evidence="6">
    <location>
        <begin position="493"/>
        <end position="510"/>
    </location>
</feature>
<dbReference type="eggNOG" id="COG0515">
    <property type="taxonomic scope" value="Bacteria"/>
</dbReference>
<organism evidence="8 9">
    <name type="scientific">Myxococcus stipitatus (strain DSM 14675 / JCM 12634 / Mx s8)</name>
    <dbReference type="NCBI Taxonomy" id="1278073"/>
    <lineage>
        <taxon>Bacteria</taxon>
        <taxon>Pseudomonadati</taxon>
        <taxon>Myxococcota</taxon>
        <taxon>Myxococcia</taxon>
        <taxon>Myxococcales</taxon>
        <taxon>Cystobacterineae</taxon>
        <taxon>Myxococcaceae</taxon>
        <taxon>Myxococcus</taxon>
    </lineage>
</organism>
<keyword evidence="2" id="KW-0808">Transferase</keyword>
<evidence type="ECO:0000259" key="7">
    <source>
        <dbReference type="PROSITE" id="PS50011"/>
    </source>
</evidence>
<dbReference type="PANTHER" id="PTHR43671">
    <property type="entry name" value="SERINE/THREONINE-PROTEIN KINASE NEK"/>
    <property type="match status" value="1"/>
</dbReference>
<dbReference type="GO" id="GO:0004674">
    <property type="term" value="F:protein serine/threonine kinase activity"/>
    <property type="evidence" value="ECO:0007669"/>
    <property type="project" value="UniProtKB-KW"/>
</dbReference>
<evidence type="ECO:0000256" key="6">
    <source>
        <dbReference type="SAM" id="MobiDB-lite"/>
    </source>
</evidence>
<reference evidence="8 9" key="1">
    <citation type="journal article" date="2013" name="Genome Announc.">
        <title>Complete genome sequence of Myxococcus stipitatus strain DSM 14675, a fruiting myxobacterium.</title>
        <authorList>
            <person name="Huntley S."/>
            <person name="Kneip S."/>
            <person name="Treuner-Lange A."/>
            <person name="Sogaard-Andersen L."/>
        </authorList>
    </citation>
    <scope>NUCLEOTIDE SEQUENCE [LARGE SCALE GENOMIC DNA]</scope>
    <source>
        <strain evidence="9">DSM 14675 / JCM 12634 / Mx s8</strain>
    </source>
</reference>
<dbReference type="InterPro" id="IPR000719">
    <property type="entry name" value="Prot_kinase_dom"/>
</dbReference>
<dbReference type="SUPFAM" id="SSF56112">
    <property type="entry name" value="Protein kinase-like (PK-like)"/>
    <property type="match status" value="1"/>
</dbReference>
<dbReference type="Pfam" id="PF00069">
    <property type="entry name" value="Pkinase"/>
    <property type="match status" value="1"/>
</dbReference>
<feature type="compositionally biased region" description="Low complexity" evidence="6">
    <location>
        <begin position="434"/>
        <end position="443"/>
    </location>
</feature>
<dbReference type="GO" id="GO:0005524">
    <property type="term" value="F:ATP binding"/>
    <property type="evidence" value="ECO:0007669"/>
    <property type="project" value="UniProtKB-KW"/>
</dbReference>
<feature type="compositionally biased region" description="Polar residues" evidence="6">
    <location>
        <begin position="469"/>
        <end position="481"/>
    </location>
</feature>
<sequence>MEHPPEGLDFGRYTLLERIATGGMAEIFRARMTAMAGVTKPVVIKKILPGFADKSAFVSMFVNEARIAAGLSHGNIAQVFDFGEVAGQYFIAMEWVDGHPLSRVLRRAREKGHYTLPQPLALLMTAEVLKGLAYAHTRLDDRGRPLHIVHRDVSPQNVLLSFEGQVKLVDFGIARARLAGGLMSDEPDGMGKYAYFAPEQARGRELDARADIFAAGTLLYETLCGRRPFEGDATDVMRKIALGDFPRPRELAPDIPSALERILLTALAVEREQRYASAELFAESLTRYLNTTTPDISPSALAHFMGYLFEAELVADGRPVLLPREFLSQLSRWTRVSSERRAFREPAAPEVSRGDRITEPVPTPEDLRVDTSSEVPASPGAEPGSVGRGRRERTTQPIPAVPDSASGAEGPRTDGESAGQPPHSASGTEAAPPTSLSHSTSSTDGVRSTELASSHPRSTPSTGVPLPTPQASSPPRSTPPTGETPLTAAEPSRPSPFLSPPTGVPPPPDLAPTTHAPPSRLGFRLAALGAPVLAALGAVLVVMVLGRNGTFSVELSSSPPGGAIRVDGRPLDSVTPALLTHLPADGEHLLEIQIPGMVPWSQVVRAERGSTLAVHARLRPRINTSSAPGTASAKAANTPPLQDADWAPGGFRISAVSHAFRVPVSSAARVPLDPARTYLVHTEGRMSLGGPMSVEHAGYFLEGDKNLPAHESFGVLGPDEQLIRNAASLYVFVLDAHREDNRGGLQVHLRELGGPSFPPFRLDARQHAVKLARADRFVVHALDPGTTYDVVLRYTAEPARTRGLSGGPVGRVLGLVGTDPGPEGSPSGLALLEVGQPARLRGASWLQLAFPDDHLADNTGTLLVDIVPVVRPSEAGMPPAGHRHGRPTP</sequence>
<dbReference type="EMBL" id="CP004025">
    <property type="protein sequence ID" value="AGC47482.1"/>
    <property type="molecule type" value="Genomic_DNA"/>
</dbReference>
<dbReference type="AlphaFoldDB" id="L7UIW7"/>
<dbReference type="InterPro" id="IPR050660">
    <property type="entry name" value="NEK_Ser/Thr_kinase"/>
</dbReference>
<keyword evidence="9" id="KW-1185">Reference proteome</keyword>
<feature type="region of interest" description="Disordered" evidence="6">
    <location>
        <begin position="338"/>
        <end position="516"/>
    </location>
</feature>
<dbReference type="PATRIC" id="fig|1278073.3.peg.6299"/>
<keyword evidence="8" id="KW-0723">Serine/threonine-protein kinase</keyword>
<dbReference type="PANTHER" id="PTHR43671:SF13">
    <property type="entry name" value="SERINE_THREONINE-PROTEIN KINASE NEK2"/>
    <property type="match status" value="1"/>
</dbReference>
<feature type="domain" description="Protein kinase" evidence="7">
    <location>
        <begin position="13"/>
        <end position="289"/>
    </location>
</feature>
<dbReference type="Gene3D" id="1.10.510.10">
    <property type="entry name" value="Transferase(Phosphotransferase) domain 1"/>
    <property type="match status" value="1"/>
</dbReference>
<accession>L7UIW7</accession>
<dbReference type="PROSITE" id="PS50011">
    <property type="entry name" value="PROTEIN_KINASE_DOM"/>
    <property type="match status" value="1"/>
</dbReference>
<dbReference type="EC" id="2.7.11.1" evidence="1"/>
<feature type="compositionally biased region" description="Polar residues" evidence="6">
    <location>
        <begin position="444"/>
        <end position="462"/>
    </location>
</feature>
<dbReference type="CDD" id="cd14014">
    <property type="entry name" value="STKc_PknB_like"/>
    <property type="match status" value="1"/>
</dbReference>
<evidence type="ECO:0000256" key="5">
    <source>
        <dbReference type="ARBA" id="ARBA00022840"/>
    </source>
</evidence>
<dbReference type="Proteomes" id="UP000011131">
    <property type="component" value="Chromosome"/>
</dbReference>
<keyword evidence="4 8" id="KW-0418">Kinase</keyword>
<dbReference type="STRING" id="1278073.MYSTI_06209"/>
<dbReference type="HOGENOM" id="CLU_000288_151_2_7"/>
<dbReference type="PROSITE" id="PS00109">
    <property type="entry name" value="PROTEIN_KINASE_TYR"/>
    <property type="match status" value="1"/>
</dbReference>
<protein>
    <recommendedName>
        <fullName evidence="1">non-specific serine/threonine protein kinase</fullName>
        <ecNumber evidence="1">2.7.11.1</ecNumber>
    </recommendedName>
</protein>
<dbReference type="Gene3D" id="3.30.200.20">
    <property type="entry name" value="Phosphorylase Kinase, domain 1"/>
    <property type="match status" value="1"/>
</dbReference>
<proteinExistence type="predicted"/>
<dbReference type="InterPro" id="IPR011009">
    <property type="entry name" value="Kinase-like_dom_sf"/>
</dbReference>
<gene>
    <name evidence="8" type="ordered locus">MYSTI_06209</name>
</gene>
<evidence type="ECO:0000313" key="9">
    <source>
        <dbReference type="Proteomes" id="UP000011131"/>
    </source>
</evidence>
<evidence type="ECO:0000256" key="3">
    <source>
        <dbReference type="ARBA" id="ARBA00022741"/>
    </source>
</evidence>
<dbReference type="InterPro" id="IPR008266">
    <property type="entry name" value="Tyr_kinase_AS"/>
</dbReference>
<evidence type="ECO:0000256" key="4">
    <source>
        <dbReference type="ARBA" id="ARBA00022777"/>
    </source>
</evidence>
<evidence type="ECO:0000256" key="2">
    <source>
        <dbReference type="ARBA" id="ARBA00022679"/>
    </source>
</evidence>
<keyword evidence="5" id="KW-0067">ATP-binding</keyword>
<dbReference type="KEGG" id="msd:MYSTI_06209"/>
<evidence type="ECO:0000313" key="8">
    <source>
        <dbReference type="EMBL" id="AGC47482.1"/>
    </source>
</evidence>
<evidence type="ECO:0000256" key="1">
    <source>
        <dbReference type="ARBA" id="ARBA00012513"/>
    </source>
</evidence>